<accession>A0A5C3N4G8</accession>
<gene>
    <name evidence="1" type="ORF">OE88DRAFT_1533178</name>
</gene>
<dbReference type="Proteomes" id="UP000305948">
    <property type="component" value="Unassembled WGS sequence"/>
</dbReference>
<dbReference type="AlphaFoldDB" id="A0A5C3N4G8"/>
<sequence length="73" mass="7835">MVPEDERGARCGGNSFCACTASAFAELRLMGGNASCFVLEAGWVLLKVIARELCRRAKPKDYRIALTSAILVG</sequence>
<organism evidence="1 2">
    <name type="scientific">Heliocybe sulcata</name>
    <dbReference type="NCBI Taxonomy" id="5364"/>
    <lineage>
        <taxon>Eukaryota</taxon>
        <taxon>Fungi</taxon>
        <taxon>Dikarya</taxon>
        <taxon>Basidiomycota</taxon>
        <taxon>Agaricomycotina</taxon>
        <taxon>Agaricomycetes</taxon>
        <taxon>Gloeophyllales</taxon>
        <taxon>Gloeophyllaceae</taxon>
        <taxon>Heliocybe</taxon>
    </lineage>
</organism>
<protein>
    <submittedName>
        <fullName evidence="1">Uncharacterized protein</fullName>
    </submittedName>
</protein>
<name>A0A5C3N4G8_9AGAM</name>
<evidence type="ECO:0000313" key="1">
    <source>
        <dbReference type="EMBL" id="TFK51326.1"/>
    </source>
</evidence>
<keyword evidence="2" id="KW-1185">Reference proteome</keyword>
<dbReference type="EMBL" id="ML213511">
    <property type="protein sequence ID" value="TFK51326.1"/>
    <property type="molecule type" value="Genomic_DNA"/>
</dbReference>
<reference evidence="1 2" key="1">
    <citation type="journal article" date="2019" name="Nat. Ecol. Evol.">
        <title>Megaphylogeny resolves global patterns of mushroom evolution.</title>
        <authorList>
            <person name="Varga T."/>
            <person name="Krizsan K."/>
            <person name="Foldi C."/>
            <person name="Dima B."/>
            <person name="Sanchez-Garcia M."/>
            <person name="Sanchez-Ramirez S."/>
            <person name="Szollosi G.J."/>
            <person name="Szarkandi J.G."/>
            <person name="Papp V."/>
            <person name="Albert L."/>
            <person name="Andreopoulos W."/>
            <person name="Angelini C."/>
            <person name="Antonin V."/>
            <person name="Barry K.W."/>
            <person name="Bougher N.L."/>
            <person name="Buchanan P."/>
            <person name="Buyck B."/>
            <person name="Bense V."/>
            <person name="Catcheside P."/>
            <person name="Chovatia M."/>
            <person name="Cooper J."/>
            <person name="Damon W."/>
            <person name="Desjardin D."/>
            <person name="Finy P."/>
            <person name="Geml J."/>
            <person name="Haridas S."/>
            <person name="Hughes K."/>
            <person name="Justo A."/>
            <person name="Karasinski D."/>
            <person name="Kautmanova I."/>
            <person name="Kiss B."/>
            <person name="Kocsube S."/>
            <person name="Kotiranta H."/>
            <person name="LaButti K.M."/>
            <person name="Lechner B.E."/>
            <person name="Liimatainen K."/>
            <person name="Lipzen A."/>
            <person name="Lukacs Z."/>
            <person name="Mihaltcheva S."/>
            <person name="Morgado L.N."/>
            <person name="Niskanen T."/>
            <person name="Noordeloos M.E."/>
            <person name="Ohm R.A."/>
            <person name="Ortiz-Santana B."/>
            <person name="Ovrebo C."/>
            <person name="Racz N."/>
            <person name="Riley R."/>
            <person name="Savchenko A."/>
            <person name="Shiryaev A."/>
            <person name="Soop K."/>
            <person name="Spirin V."/>
            <person name="Szebenyi C."/>
            <person name="Tomsovsky M."/>
            <person name="Tulloss R.E."/>
            <person name="Uehling J."/>
            <person name="Grigoriev I.V."/>
            <person name="Vagvolgyi C."/>
            <person name="Papp T."/>
            <person name="Martin F.M."/>
            <person name="Miettinen O."/>
            <person name="Hibbett D.S."/>
            <person name="Nagy L.G."/>
        </authorList>
    </citation>
    <scope>NUCLEOTIDE SEQUENCE [LARGE SCALE GENOMIC DNA]</scope>
    <source>
        <strain evidence="1 2">OMC1185</strain>
    </source>
</reference>
<proteinExistence type="predicted"/>
<evidence type="ECO:0000313" key="2">
    <source>
        <dbReference type="Proteomes" id="UP000305948"/>
    </source>
</evidence>